<evidence type="ECO:0000313" key="2">
    <source>
        <dbReference type="Proteomes" id="UP001327560"/>
    </source>
</evidence>
<dbReference type="PANTHER" id="PTHR35279">
    <property type="match status" value="1"/>
</dbReference>
<dbReference type="AlphaFoldDB" id="A0AAQ3KN72"/>
<gene>
    <name evidence="1" type="ORF">Cni_G20076</name>
</gene>
<accession>A0AAQ3KN72</accession>
<sequence length="401" mass="44108">MAMTPSLLLSLSFSTNNPKGCSFPDRRGRFTTRSAPLPFSTPAASASSRVGMVFDIGPACSWDSRDIGSPVVKRYLGDDEERWLMWYHGSGEDADGDSIGMAVSKDGIHWKRGAAAVSSSDDVGQVMLCSSDWWAFDTSSIRPSEVLIMSSDKLTASGAVYWLYYTGFNQEKLDVPGEGAGDISRPQLMSLPGLAISQDGRYWARIEGEHHSGALFDVGSEGEWDSLYVASPQVVYHGRGDLRMYYHSFDQRNMQYAIGIARSGDGIRWVKLGKVLCGGAARSFDQAGVRNAHVVRNQKDGSYLMVYEGVSMDGRIHIGLAASSDGLKDWRRCRDEAIFKPSTHEEGWDNRGVSAPCLLQVMDGGREEWRLYYTGIGKNGRTSIGMAVSEGPEISNFNRWV</sequence>
<reference evidence="1 2" key="1">
    <citation type="submission" date="2023-10" db="EMBL/GenBank/DDBJ databases">
        <title>Chromosome-scale genome assembly provides insights into flower coloration mechanisms of Canna indica.</title>
        <authorList>
            <person name="Li C."/>
        </authorList>
    </citation>
    <scope>NUCLEOTIDE SEQUENCE [LARGE SCALE GENOMIC DNA]</scope>
    <source>
        <tissue evidence="1">Flower</tissue>
    </source>
</reference>
<evidence type="ECO:0008006" key="3">
    <source>
        <dbReference type="Google" id="ProtNLM"/>
    </source>
</evidence>
<dbReference type="Proteomes" id="UP001327560">
    <property type="component" value="Chromosome 6"/>
</dbReference>
<dbReference type="InterPro" id="IPR023296">
    <property type="entry name" value="Glyco_hydro_beta-prop_sf"/>
</dbReference>
<dbReference type="EMBL" id="CP136895">
    <property type="protein sequence ID" value="WOL11314.1"/>
    <property type="molecule type" value="Genomic_DNA"/>
</dbReference>
<dbReference type="Gene3D" id="2.115.10.20">
    <property type="entry name" value="Glycosyl hydrolase domain, family 43"/>
    <property type="match status" value="3"/>
</dbReference>
<proteinExistence type="predicted"/>
<keyword evidence="2" id="KW-1185">Reference proteome</keyword>
<name>A0AAQ3KN72_9LILI</name>
<evidence type="ECO:0000313" key="1">
    <source>
        <dbReference type="EMBL" id="WOL11314.1"/>
    </source>
</evidence>
<organism evidence="1 2">
    <name type="scientific">Canna indica</name>
    <name type="common">Indian-shot</name>
    <dbReference type="NCBI Taxonomy" id="4628"/>
    <lineage>
        <taxon>Eukaryota</taxon>
        <taxon>Viridiplantae</taxon>
        <taxon>Streptophyta</taxon>
        <taxon>Embryophyta</taxon>
        <taxon>Tracheophyta</taxon>
        <taxon>Spermatophyta</taxon>
        <taxon>Magnoliopsida</taxon>
        <taxon>Liliopsida</taxon>
        <taxon>Zingiberales</taxon>
        <taxon>Cannaceae</taxon>
        <taxon>Canna</taxon>
    </lineage>
</organism>
<protein>
    <recommendedName>
        <fullName evidence="3">Arabinanase/levansucrase/invertase</fullName>
    </recommendedName>
</protein>
<dbReference type="PANTHER" id="PTHR35279:SF1">
    <property type="entry name" value="ARABINANASE_LEVANSUCRASE_INVERTASE"/>
    <property type="match status" value="1"/>
</dbReference>
<dbReference type="SUPFAM" id="SSF75005">
    <property type="entry name" value="Arabinanase/levansucrase/invertase"/>
    <property type="match status" value="3"/>
</dbReference>